<proteinExistence type="predicted"/>
<keyword evidence="2" id="KW-1185">Reference proteome</keyword>
<comment type="caution">
    <text evidence="1">The sequence shown here is derived from an EMBL/GenBank/DDBJ whole genome shotgun (WGS) entry which is preliminary data.</text>
</comment>
<gene>
    <name evidence="1" type="ORF">NX801_13390</name>
</gene>
<evidence type="ECO:0000313" key="2">
    <source>
        <dbReference type="Proteomes" id="UP001431313"/>
    </source>
</evidence>
<name>A0ABT2CJ56_9ACTN</name>
<sequence length="99" mass="10736">MTMSVKALGRTADTRVWSFTLHPGERPGEAQSDRFDHADALAGGEIGWEEDPDGVRFPCAVTAPHLEEAVAWAVERLAELGLPVARVEMAPFVPEPVRG</sequence>
<evidence type="ECO:0000313" key="1">
    <source>
        <dbReference type="EMBL" id="MCS0636634.1"/>
    </source>
</evidence>
<organism evidence="1 2">
    <name type="scientific">Streptomyces pyxinae</name>
    <dbReference type="NCBI Taxonomy" id="2970734"/>
    <lineage>
        <taxon>Bacteria</taxon>
        <taxon>Bacillati</taxon>
        <taxon>Actinomycetota</taxon>
        <taxon>Actinomycetes</taxon>
        <taxon>Kitasatosporales</taxon>
        <taxon>Streptomycetaceae</taxon>
        <taxon>Streptomyces</taxon>
    </lineage>
</organism>
<dbReference type="Proteomes" id="UP001431313">
    <property type="component" value="Unassembled WGS sequence"/>
</dbReference>
<dbReference type="EMBL" id="JANUGQ010000009">
    <property type="protein sequence ID" value="MCS0636634.1"/>
    <property type="molecule type" value="Genomic_DNA"/>
</dbReference>
<reference evidence="1" key="1">
    <citation type="submission" date="2022-08" db="EMBL/GenBank/DDBJ databases">
        <authorList>
            <person name="Somphong A."/>
            <person name="Phongsopitanun W."/>
        </authorList>
    </citation>
    <scope>NUCLEOTIDE SEQUENCE</scope>
    <source>
        <strain evidence="1">LP05-1</strain>
    </source>
</reference>
<dbReference type="RefSeq" id="WP_258787842.1">
    <property type="nucleotide sequence ID" value="NZ_JANUGQ010000009.1"/>
</dbReference>
<protein>
    <submittedName>
        <fullName evidence="1">Uncharacterized protein</fullName>
    </submittedName>
</protein>
<accession>A0ABT2CJ56</accession>